<accession>A0AAW5I892</accession>
<evidence type="ECO:0000313" key="1">
    <source>
        <dbReference type="EMBL" id="MCP9549399.1"/>
    </source>
</evidence>
<gene>
    <name evidence="1" type="ORF">NNC68_07925</name>
</gene>
<name>A0AAW5I892_9BACT</name>
<dbReference type="RefSeq" id="WP_254970050.1">
    <property type="nucleotide sequence ID" value="NZ_JANDWU010000012.1"/>
</dbReference>
<proteinExistence type="predicted"/>
<organism evidence="1 2">
    <name type="scientific">Segatella copri</name>
    <dbReference type="NCBI Taxonomy" id="165179"/>
    <lineage>
        <taxon>Bacteria</taxon>
        <taxon>Pseudomonadati</taxon>
        <taxon>Bacteroidota</taxon>
        <taxon>Bacteroidia</taxon>
        <taxon>Bacteroidales</taxon>
        <taxon>Prevotellaceae</taxon>
        <taxon>Segatella</taxon>
    </lineage>
</organism>
<dbReference type="EMBL" id="JANDWU010000012">
    <property type="protein sequence ID" value="MCP9549399.1"/>
    <property type="molecule type" value="Genomic_DNA"/>
</dbReference>
<sequence length="258" mass="30313">MTIESIKKKLKDCKNHLYSAQFNNEIKEIVNEILNPGEHIDFNGFNVDGEFYEVVFNGMGREEDGNITFNAYFNCGYVEKDFFMSNMPKTVVYSCVRRLVEKIPDIIEKRDRDKWWNIYKWSLKQNFKFWKNQGKNIYEALKIAVDEVGNLKHDPRVPHGEEINKKVLDSFLVTWRDIVDKLEDKITNGTYDEDDIRTCNICGLPMDEGYYLGGEFACDDVCCLASYDGDEEQMNEDLSHANEDCSDVYYTEWENVFY</sequence>
<protein>
    <submittedName>
        <fullName evidence="1">Uncharacterized protein</fullName>
    </submittedName>
</protein>
<dbReference type="Proteomes" id="UP001205506">
    <property type="component" value="Unassembled WGS sequence"/>
</dbReference>
<evidence type="ECO:0000313" key="2">
    <source>
        <dbReference type="Proteomes" id="UP001205506"/>
    </source>
</evidence>
<comment type="caution">
    <text evidence="1">The sequence shown here is derived from an EMBL/GenBank/DDBJ whole genome shotgun (WGS) entry which is preliminary data.</text>
</comment>
<reference evidence="1" key="1">
    <citation type="submission" date="2022-07" db="EMBL/GenBank/DDBJ databases">
        <title>Prevotella copri.</title>
        <authorList>
            <person name="Yang C."/>
        </authorList>
    </citation>
    <scope>NUCLEOTIDE SEQUENCE</scope>
    <source>
        <strain evidence="1">HF1805</strain>
    </source>
</reference>
<dbReference type="AlphaFoldDB" id="A0AAW5I892"/>